<proteinExistence type="predicted"/>
<evidence type="ECO:0000313" key="2">
    <source>
        <dbReference type="Proteomes" id="UP000828048"/>
    </source>
</evidence>
<name>A0ACB7XFH1_9ERIC</name>
<dbReference type="Proteomes" id="UP000828048">
    <property type="component" value="Chromosome 10"/>
</dbReference>
<gene>
    <name evidence="1" type="ORF">Vadar_000421</name>
</gene>
<organism evidence="1 2">
    <name type="scientific">Vaccinium darrowii</name>
    <dbReference type="NCBI Taxonomy" id="229202"/>
    <lineage>
        <taxon>Eukaryota</taxon>
        <taxon>Viridiplantae</taxon>
        <taxon>Streptophyta</taxon>
        <taxon>Embryophyta</taxon>
        <taxon>Tracheophyta</taxon>
        <taxon>Spermatophyta</taxon>
        <taxon>Magnoliopsida</taxon>
        <taxon>eudicotyledons</taxon>
        <taxon>Gunneridae</taxon>
        <taxon>Pentapetalae</taxon>
        <taxon>asterids</taxon>
        <taxon>Ericales</taxon>
        <taxon>Ericaceae</taxon>
        <taxon>Vaccinioideae</taxon>
        <taxon>Vaccinieae</taxon>
        <taxon>Vaccinium</taxon>
    </lineage>
</organism>
<protein>
    <submittedName>
        <fullName evidence="1">Uncharacterized protein</fullName>
    </submittedName>
</protein>
<accession>A0ACB7XFH1</accession>
<evidence type="ECO:0000313" key="1">
    <source>
        <dbReference type="EMBL" id="KAH7839146.1"/>
    </source>
</evidence>
<sequence length="531" mass="61326">MKPRQPTSLEPEELSFFDSIQPKSNMSRVGNVVFLLILLFLWSSTTTIISGNIVHVCVSSRKLNYLYCLSAGSQKKPKFDITFPLVQNTSVSQEHNVDSNQAVDEPIRDVGKYKNEEVDYAVKSIEEQIRLHRSWASNTHKANCSGGGIYVYELPPKFNKDLMSQCGLMFPWINFCKYLSNEGFGEPIPELGEGWYKTHQYSLEPMFHSRVLKHPCRVYNENEANLFYVPYYGGLDILRWHFKNVSEEVKDSLSLDLVKWLEPQPSWARNSGKDHVFVLGKVSWDFRRNPKDSWGTRFLELDQLQNPIKLLIERQPWHVNDIGIPHPTYFHPHSDDDIVGLQLKIMRSNRESLVSFAGAARPDAPRNIRSKLIEQCNSVDTQKCRFLDCSSGGCVQPKTVINLFMESEFCLQPPGDTPTRKSVFDSIVSGCIPVLFDPYTAYYQYPWHLPEDHGKYSVFIDQEEVREMKVNVIEKLMNVTVMEREKIRRYIVYELLPGVVYGDSNSELDEFQDAFSITITNLLERVGRLEY</sequence>
<dbReference type="EMBL" id="CM037160">
    <property type="protein sequence ID" value="KAH7839146.1"/>
    <property type="molecule type" value="Genomic_DNA"/>
</dbReference>
<comment type="caution">
    <text evidence="1">The sequence shown here is derived from an EMBL/GenBank/DDBJ whole genome shotgun (WGS) entry which is preliminary data.</text>
</comment>
<reference evidence="1 2" key="1">
    <citation type="journal article" date="2021" name="Hortic Res">
        <title>High-quality reference genome and annotation aids understanding of berry development for evergreen blueberry (Vaccinium darrowii).</title>
        <authorList>
            <person name="Yu J."/>
            <person name="Hulse-Kemp A.M."/>
            <person name="Babiker E."/>
            <person name="Staton M."/>
        </authorList>
    </citation>
    <scope>NUCLEOTIDE SEQUENCE [LARGE SCALE GENOMIC DNA]</scope>
    <source>
        <strain evidence="2">cv. NJ 8807/NJ 8810</strain>
        <tissue evidence="1">Young leaf</tissue>
    </source>
</reference>
<keyword evidence="2" id="KW-1185">Reference proteome</keyword>